<accession>A0A7R8W841</accession>
<keyword evidence="2" id="KW-0677">Repeat</keyword>
<dbReference type="InterPro" id="IPR050216">
    <property type="entry name" value="LRR_domain-containing"/>
</dbReference>
<gene>
    <name evidence="3" type="ORF">CTOB1V02_LOCUS2294</name>
</gene>
<dbReference type="EMBL" id="OB660349">
    <property type="protein sequence ID" value="CAD7224327.1"/>
    <property type="molecule type" value="Genomic_DNA"/>
</dbReference>
<protein>
    <recommendedName>
        <fullName evidence="4">Leucine-rich repeat-containing protein 20</fullName>
    </recommendedName>
</protein>
<proteinExistence type="predicted"/>
<reference evidence="3" key="1">
    <citation type="submission" date="2020-11" db="EMBL/GenBank/DDBJ databases">
        <authorList>
            <person name="Tran Van P."/>
        </authorList>
    </citation>
    <scope>NUCLEOTIDE SEQUENCE</scope>
</reference>
<dbReference type="SUPFAM" id="SSF52075">
    <property type="entry name" value="Outer arm dynein light chain 1"/>
    <property type="match status" value="1"/>
</dbReference>
<dbReference type="PROSITE" id="PS51450">
    <property type="entry name" value="LRR"/>
    <property type="match status" value="1"/>
</dbReference>
<dbReference type="InterPro" id="IPR001611">
    <property type="entry name" value="Leu-rich_rpt"/>
</dbReference>
<dbReference type="OrthoDB" id="1060944at2759"/>
<evidence type="ECO:0000313" key="3">
    <source>
        <dbReference type="EMBL" id="CAD7224327.1"/>
    </source>
</evidence>
<dbReference type="PANTHER" id="PTHR48051:SF1">
    <property type="entry name" value="RAS SUPPRESSOR PROTEIN 1"/>
    <property type="match status" value="1"/>
</dbReference>
<dbReference type="InterPro" id="IPR032675">
    <property type="entry name" value="LRR_dom_sf"/>
</dbReference>
<organism evidence="3">
    <name type="scientific">Cyprideis torosa</name>
    <dbReference type="NCBI Taxonomy" id="163714"/>
    <lineage>
        <taxon>Eukaryota</taxon>
        <taxon>Metazoa</taxon>
        <taxon>Ecdysozoa</taxon>
        <taxon>Arthropoda</taxon>
        <taxon>Crustacea</taxon>
        <taxon>Oligostraca</taxon>
        <taxon>Ostracoda</taxon>
        <taxon>Podocopa</taxon>
        <taxon>Podocopida</taxon>
        <taxon>Cytherocopina</taxon>
        <taxon>Cytheroidea</taxon>
        <taxon>Cytherideidae</taxon>
        <taxon>Cyprideis</taxon>
    </lineage>
</organism>
<name>A0A7R8W841_9CRUS</name>
<dbReference type="AlphaFoldDB" id="A0A7R8W841"/>
<sequence length="158" mass="17658">MHPEEVVGISEAEQAANARRMICAKLAGNAVTRVVHRCSDAKLTTHLALNLSFNNIGSLPDELSLCTDLQRLDISNNSFTYLPKVLFRLPSLRVLHAKKNYIADIEVEKFCSRPRIVELDFTENPVNTSSRALVAKLPEGRKLTIHLSPQEDSDSDFE</sequence>
<dbReference type="GO" id="GO:0005737">
    <property type="term" value="C:cytoplasm"/>
    <property type="evidence" value="ECO:0007669"/>
    <property type="project" value="TreeGrafter"/>
</dbReference>
<dbReference type="Pfam" id="PF13855">
    <property type="entry name" value="LRR_8"/>
    <property type="match status" value="1"/>
</dbReference>
<evidence type="ECO:0000256" key="1">
    <source>
        <dbReference type="ARBA" id="ARBA00022614"/>
    </source>
</evidence>
<evidence type="ECO:0008006" key="4">
    <source>
        <dbReference type="Google" id="ProtNLM"/>
    </source>
</evidence>
<evidence type="ECO:0000256" key="2">
    <source>
        <dbReference type="ARBA" id="ARBA00022737"/>
    </source>
</evidence>
<keyword evidence="1" id="KW-0433">Leucine-rich repeat</keyword>
<dbReference type="Gene3D" id="3.80.10.10">
    <property type="entry name" value="Ribonuclease Inhibitor"/>
    <property type="match status" value="1"/>
</dbReference>
<dbReference type="PANTHER" id="PTHR48051">
    <property type="match status" value="1"/>
</dbReference>